<evidence type="ECO:0000313" key="1">
    <source>
        <dbReference type="EMBL" id="MFC0844867.1"/>
    </source>
</evidence>
<dbReference type="InterPro" id="IPR054202">
    <property type="entry name" value="DUF6907"/>
</dbReference>
<dbReference type="EMBL" id="JBHMQV010000009">
    <property type="protein sequence ID" value="MFC0844867.1"/>
    <property type="molecule type" value="Genomic_DNA"/>
</dbReference>
<evidence type="ECO:0000313" key="2">
    <source>
        <dbReference type="Proteomes" id="UP001589887"/>
    </source>
</evidence>
<keyword evidence="2" id="KW-1185">Reference proteome</keyword>
<dbReference type="RefSeq" id="WP_394319391.1">
    <property type="nucleotide sequence ID" value="NZ_JBHMQV010000009.1"/>
</dbReference>
<protein>
    <submittedName>
        <fullName evidence="1">DUF6907 domain-containing protein</fullName>
    </submittedName>
</protein>
<reference evidence="1 2" key="1">
    <citation type="submission" date="2024-09" db="EMBL/GenBank/DDBJ databases">
        <authorList>
            <person name="Sun Q."/>
            <person name="Mori K."/>
        </authorList>
    </citation>
    <scope>NUCLEOTIDE SEQUENCE [LARGE SCALE GENOMIC DNA]</scope>
    <source>
        <strain evidence="1 2">JCM 4557</strain>
    </source>
</reference>
<sequence length="343" mass="37538">MSPTNVLPLPRRANSESECPSWCAREAHIEATGSHAGAPVELTLPQGKLPAAETPLLSVRIVLGHDEELRGDPPRLWLSDSVGSAEWDSPALEALILGLEDFALRLRGLQHRYDTVVVGGVEESLDFVESPTHPLELVAPCPPWCQYRDADPHTLTGLLVDHFHAAHEFSLELGLQRPVRTSRGLEAVSLELHMEHMPHAAMPQLDLTVGSSANWRHASLTFEEADQLRSQLNEFIAQGREYAQPQAVPSLRELVDYCGVRLVEHEGSATRFLEHAVGDTRQGGPVWVTVPKGIAGPCLEGLVKSLLAEIHESQEEFTVRGDIAAHTVGEAPMPTWPENRSAA</sequence>
<gene>
    <name evidence="1" type="ORF">ACFH04_14270</name>
</gene>
<comment type="caution">
    <text evidence="1">The sequence shown here is derived from an EMBL/GenBank/DDBJ whole genome shotgun (WGS) entry which is preliminary data.</text>
</comment>
<accession>A0ABV6TGE1</accession>
<organism evidence="1 2">
    <name type="scientific">Streptomyces noboritoensis</name>
    <dbReference type="NCBI Taxonomy" id="67337"/>
    <lineage>
        <taxon>Bacteria</taxon>
        <taxon>Bacillati</taxon>
        <taxon>Actinomycetota</taxon>
        <taxon>Actinomycetes</taxon>
        <taxon>Kitasatosporales</taxon>
        <taxon>Streptomycetaceae</taxon>
        <taxon>Streptomyces</taxon>
    </lineage>
</organism>
<proteinExistence type="predicted"/>
<dbReference type="Pfam" id="PF21848">
    <property type="entry name" value="DUF6907"/>
    <property type="match status" value="2"/>
</dbReference>
<name>A0ABV6TGE1_9ACTN</name>
<dbReference type="Proteomes" id="UP001589887">
    <property type="component" value="Unassembled WGS sequence"/>
</dbReference>